<sequence length="161" mass="18771">MTIERKGFFTNESVGSDIPKMAGFEVISKTLAEQLLVEDQPFQFHEQVFWRPYEAYVYVYDKSIDEQRAKGKLVDHQGTAKIALYGVFSCRCSQRKPMRDAIRADRNFLAGKHRKPDLSHLPRRPAREALLDNWHLHAQSIAWACADIVRQYTNEHHGRRD</sequence>
<dbReference type="Proteomes" id="UP000238274">
    <property type="component" value="Unassembled WGS sequence"/>
</dbReference>
<dbReference type="VEuPathDB" id="FungiDB:PSHT_10736"/>
<dbReference type="VEuPathDB" id="FungiDB:PSTT_14446"/>
<reference evidence="2" key="3">
    <citation type="journal article" date="2018" name="Mol. Plant Microbe Interact.">
        <title>Genome sequence resources for the wheat stripe rust pathogen (Puccinia striiformis f. sp. tritici) and the barley stripe rust pathogen (Puccinia striiformis f. sp. hordei).</title>
        <authorList>
            <person name="Xia C."/>
            <person name="Wang M."/>
            <person name="Yin C."/>
            <person name="Cornejo O.E."/>
            <person name="Hulbert S.H."/>
            <person name="Chen X."/>
        </authorList>
    </citation>
    <scope>NUCLEOTIDE SEQUENCE [LARGE SCALE GENOMIC DNA]</scope>
    <source>
        <strain evidence="2">93TX-2</strain>
    </source>
</reference>
<dbReference type="EMBL" id="PKSM01000169">
    <property type="protein sequence ID" value="POW05589.1"/>
    <property type="molecule type" value="Genomic_DNA"/>
</dbReference>
<dbReference type="AlphaFoldDB" id="A0A2S4V7T1"/>
<gene>
    <name evidence="1" type="ORF">PSHT_10736</name>
</gene>
<name>A0A2S4V7T1_9BASI</name>
<organism evidence="1 2">
    <name type="scientific">Puccinia striiformis</name>
    <dbReference type="NCBI Taxonomy" id="27350"/>
    <lineage>
        <taxon>Eukaryota</taxon>
        <taxon>Fungi</taxon>
        <taxon>Dikarya</taxon>
        <taxon>Basidiomycota</taxon>
        <taxon>Pucciniomycotina</taxon>
        <taxon>Pucciniomycetes</taxon>
        <taxon>Pucciniales</taxon>
        <taxon>Pucciniaceae</taxon>
        <taxon>Puccinia</taxon>
    </lineage>
</organism>
<keyword evidence="2" id="KW-1185">Reference proteome</keyword>
<proteinExistence type="predicted"/>
<reference evidence="1 2" key="1">
    <citation type="submission" date="2017-12" db="EMBL/GenBank/DDBJ databases">
        <title>Gene loss provides genomic basis for host adaptation in cereal stripe rust fungi.</title>
        <authorList>
            <person name="Xia C."/>
        </authorList>
    </citation>
    <scope>NUCLEOTIDE SEQUENCE [LARGE SCALE GENOMIC DNA]</scope>
    <source>
        <strain evidence="1 2">93TX-2</strain>
    </source>
</reference>
<accession>A0A2S4V7T1</accession>
<evidence type="ECO:0000313" key="2">
    <source>
        <dbReference type="Proteomes" id="UP000238274"/>
    </source>
</evidence>
<dbReference type="OrthoDB" id="2495518at2759"/>
<comment type="caution">
    <text evidence="1">The sequence shown here is derived from an EMBL/GenBank/DDBJ whole genome shotgun (WGS) entry which is preliminary data.</text>
</comment>
<reference evidence="2" key="2">
    <citation type="journal article" date="2018" name="BMC Genomics">
        <title>Genomic insights into host adaptation between the wheat stripe rust pathogen (Puccinia striiformis f. sp. tritici) and the barley stripe rust pathogen (Puccinia striiformis f. sp. hordei).</title>
        <authorList>
            <person name="Xia C."/>
            <person name="Wang M."/>
            <person name="Yin C."/>
            <person name="Cornejo O.E."/>
            <person name="Hulbert S.H."/>
            <person name="Chen X."/>
        </authorList>
    </citation>
    <scope>NUCLEOTIDE SEQUENCE [LARGE SCALE GENOMIC DNA]</scope>
    <source>
        <strain evidence="2">93TX-2</strain>
    </source>
</reference>
<evidence type="ECO:0000313" key="1">
    <source>
        <dbReference type="EMBL" id="POW05589.1"/>
    </source>
</evidence>
<protein>
    <submittedName>
        <fullName evidence="1">Uncharacterized protein</fullName>
    </submittedName>
</protein>